<dbReference type="PROSITE" id="PS51012">
    <property type="entry name" value="ABC_TM2"/>
    <property type="match status" value="1"/>
</dbReference>
<protein>
    <recommendedName>
        <fullName evidence="6">Transport permease protein</fullName>
    </recommendedName>
</protein>
<evidence type="ECO:0000313" key="8">
    <source>
        <dbReference type="EMBL" id="MFD0884801.1"/>
    </source>
</evidence>
<keyword evidence="9" id="KW-1185">Reference proteome</keyword>
<proteinExistence type="inferred from homology"/>
<comment type="subcellular location">
    <subcellularLocation>
        <location evidence="6">Cell membrane</location>
        <topology evidence="6">Multi-pass membrane protein</topology>
    </subcellularLocation>
    <subcellularLocation>
        <location evidence="1">Membrane</location>
        <topology evidence="1">Multi-pass membrane protein</topology>
    </subcellularLocation>
</comment>
<evidence type="ECO:0000256" key="4">
    <source>
        <dbReference type="ARBA" id="ARBA00023136"/>
    </source>
</evidence>
<evidence type="ECO:0000256" key="1">
    <source>
        <dbReference type="ARBA" id="ARBA00004141"/>
    </source>
</evidence>
<dbReference type="InterPro" id="IPR013525">
    <property type="entry name" value="ABC2_TM"/>
</dbReference>
<feature type="transmembrane region" description="Helical" evidence="6">
    <location>
        <begin position="120"/>
        <end position="139"/>
    </location>
</feature>
<evidence type="ECO:0000256" key="3">
    <source>
        <dbReference type="ARBA" id="ARBA00022989"/>
    </source>
</evidence>
<dbReference type="InterPro" id="IPR051784">
    <property type="entry name" value="Nod_factor_ABC_transporter"/>
</dbReference>
<keyword evidence="5" id="KW-0046">Antibiotic resistance</keyword>
<comment type="caution">
    <text evidence="8">The sequence shown here is derived from an EMBL/GenBank/DDBJ whole genome shotgun (WGS) entry which is preliminary data.</text>
</comment>
<organism evidence="8 9">
    <name type="scientific">Streptosporangium algeriense</name>
    <dbReference type="NCBI Taxonomy" id="1682748"/>
    <lineage>
        <taxon>Bacteria</taxon>
        <taxon>Bacillati</taxon>
        <taxon>Actinomycetota</taxon>
        <taxon>Actinomycetes</taxon>
        <taxon>Streptosporangiales</taxon>
        <taxon>Streptosporangiaceae</taxon>
        <taxon>Streptosporangium</taxon>
    </lineage>
</organism>
<feature type="transmembrane region" description="Helical" evidence="6">
    <location>
        <begin position="145"/>
        <end position="169"/>
    </location>
</feature>
<keyword evidence="6" id="KW-1003">Cell membrane</keyword>
<evidence type="ECO:0000256" key="2">
    <source>
        <dbReference type="ARBA" id="ARBA00022692"/>
    </source>
</evidence>
<evidence type="ECO:0000313" key="9">
    <source>
        <dbReference type="Proteomes" id="UP001597024"/>
    </source>
</evidence>
<feature type="domain" description="ABC transmembrane type-2" evidence="7">
    <location>
        <begin position="32"/>
        <end position="260"/>
    </location>
</feature>
<gene>
    <name evidence="8" type="ORF">ACFQ08_09600</name>
</gene>
<keyword evidence="4 6" id="KW-0472">Membrane</keyword>
<dbReference type="InterPro" id="IPR047817">
    <property type="entry name" value="ABC2_TM_bact-type"/>
</dbReference>
<dbReference type="Pfam" id="PF01061">
    <property type="entry name" value="ABC2_membrane"/>
    <property type="match status" value="1"/>
</dbReference>
<reference evidence="9" key="1">
    <citation type="journal article" date="2019" name="Int. J. Syst. Evol. Microbiol.">
        <title>The Global Catalogue of Microorganisms (GCM) 10K type strain sequencing project: providing services to taxonomists for standard genome sequencing and annotation.</title>
        <authorList>
            <consortium name="The Broad Institute Genomics Platform"/>
            <consortium name="The Broad Institute Genome Sequencing Center for Infectious Disease"/>
            <person name="Wu L."/>
            <person name="Ma J."/>
        </authorList>
    </citation>
    <scope>NUCLEOTIDE SEQUENCE [LARGE SCALE GENOMIC DNA]</scope>
    <source>
        <strain evidence="9">CCUG 62974</strain>
    </source>
</reference>
<evidence type="ECO:0000256" key="5">
    <source>
        <dbReference type="ARBA" id="ARBA00023251"/>
    </source>
</evidence>
<name>A0ABW3DLP2_9ACTN</name>
<evidence type="ECO:0000259" key="7">
    <source>
        <dbReference type="PROSITE" id="PS51012"/>
    </source>
</evidence>
<feature type="transmembrane region" description="Helical" evidence="6">
    <location>
        <begin position="235"/>
        <end position="257"/>
    </location>
</feature>
<dbReference type="PANTHER" id="PTHR43229:SF3">
    <property type="entry name" value="ABC-TYPE MULTIDRUG TRANSPORT SYSTEM, PERMEASE COMPONENT"/>
    <property type="match status" value="1"/>
</dbReference>
<dbReference type="InterPro" id="IPR000412">
    <property type="entry name" value="ABC_2_transport"/>
</dbReference>
<feature type="transmembrane region" description="Helical" evidence="6">
    <location>
        <begin position="176"/>
        <end position="197"/>
    </location>
</feature>
<dbReference type="PANTHER" id="PTHR43229">
    <property type="entry name" value="NODULATION PROTEIN J"/>
    <property type="match status" value="1"/>
</dbReference>
<keyword evidence="3 6" id="KW-1133">Transmembrane helix</keyword>
<dbReference type="Proteomes" id="UP001597024">
    <property type="component" value="Unassembled WGS sequence"/>
</dbReference>
<keyword evidence="2 6" id="KW-0812">Transmembrane</keyword>
<comment type="similarity">
    <text evidence="6">Belongs to the ABC-2 integral membrane protein family.</text>
</comment>
<feature type="transmembrane region" description="Helical" evidence="6">
    <location>
        <begin position="66"/>
        <end position="84"/>
    </location>
</feature>
<evidence type="ECO:0000256" key="6">
    <source>
        <dbReference type="RuleBase" id="RU361157"/>
    </source>
</evidence>
<dbReference type="PIRSF" id="PIRSF006648">
    <property type="entry name" value="DrrB"/>
    <property type="match status" value="1"/>
</dbReference>
<feature type="transmembrane region" description="Helical" evidence="6">
    <location>
        <begin position="32"/>
        <end position="54"/>
    </location>
</feature>
<sequence length="262" mass="28035">MSAMAPPRRRNVAGDTLIVMIRELRPVAGDPFSLVVGLIQPLFFLLLFGPLVVYGTTTGAAHPSPWAWFVPGILVMTSLFGTAGTGSNLQYDLQGGSHERLLVTPLARSSLFVGRALKEFVPLVVQAVVVVLVMVPFGFRPDVGGGVLGLVLLGVLGVGIGSLSYALAIAVREQDWMFWTVHQTVLFPLMILSGMLLPLDEGPQWMRVLARFNPLTHVVEAERDLFAGQIVTPDVGYGFLAAGTTAALGFVLGLRALRASTD</sequence>
<dbReference type="EMBL" id="JBHTHX010000230">
    <property type="protein sequence ID" value="MFD0884801.1"/>
    <property type="molecule type" value="Genomic_DNA"/>
</dbReference>
<accession>A0ABW3DLP2</accession>
<keyword evidence="6" id="KW-0813">Transport</keyword>